<feature type="chain" id="PRO_5021730785" description="Lipoprotein" evidence="2">
    <location>
        <begin position="19"/>
        <end position="215"/>
    </location>
</feature>
<accession>A0A512MIH5</accession>
<evidence type="ECO:0000256" key="2">
    <source>
        <dbReference type="SAM" id="SignalP"/>
    </source>
</evidence>
<evidence type="ECO:0008006" key="5">
    <source>
        <dbReference type="Google" id="ProtNLM"/>
    </source>
</evidence>
<feature type="signal peptide" evidence="2">
    <location>
        <begin position="1"/>
        <end position="18"/>
    </location>
</feature>
<organism evidence="3 4">
    <name type="scientific">Brevifollis gellanilyticus</name>
    <dbReference type="NCBI Taxonomy" id="748831"/>
    <lineage>
        <taxon>Bacteria</taxon>
        <taxon>Pseudomonadati</taxon>
        <taxon>Verrucomicrobiota</taxon>
        <taxon>Verrucomicrobiia</taxon>
        <taxon>Verrucomicrobiales</taxon>
        <taxon>Verrucomicrobiaceae</taxon>
    </lineage>
</organism>
<evidence type="ECO:0000313" key="3">
    <source>
        <dbReference type="EMBL" id="GEP46111.1"/>
    </source>
</evidence>
<dbReference type="PROSITE" id="PS51257">
    <property type="entry name" value="PROKAR_LIPOPROTEIN"/>
    <property type="match status" value="1"/>
</dbReference>
<dbReference type="EMBL" id="BKAG01000071">
    <property type="protein sequence ID" value="GEP46111.1"/>
    <property type="molecule type" value="Genomic_DNA"/>
</dbReference>
<dbReference type="AlphaFoldDB" id="A0A512MIH5"/>
<name>A0A512MIH5_9BACT</name>
<comment type="caution">
    <text evidence="3">The sequence shown here is derived from an EMBL/GenBank/DDBJ whole genome shotgun (WGS) entry which is preliminary data.</text>
</comment>
<dbReference type="Proteomes" id="UP000321577">
    <property type="component" value="Unassembled WGS sequence"/>
</dbReference>
<reference evidence="3 4" key="1">
    <citation type="submission" date="2019-07" db="EMBL/GenBank/DDBJ databases">
        <title>Whole genome shotgun sequence of Brevifollis gellanilyticus NBRC 108608.</title>
        <authorList>
            <person name="Hosoyama A."/>
            <person name="Uohara A."/>
            <person name="Ohji S."/>
            <person name="Ichikawa N."/>
        </authorList>
    </citation>
    <scope>NUCLEOTIDE SEQUENCE [LARGE SCALE GENOMIC DNA]</scope>
    <source>
        <strain evidence="3 4">NBRC 108608</strain>
    </source>
</reference>
<keyword evidence="2" id="KW-0732">Signal</keyword>
<evidence type="ECO:0000313" key="4">
    <source>
        <dbReference type="Proteomes" id="UP000321577"/>
    </source>
</evidence>
<feature type="region of interest" description="Disordered" evidence="1">
    <location>
        <begin position="187"/>
        <end position="215"/>
    </location>
</feature>
<evidence type="ECO:0000256" key="1">
    <source>
        <dbReference type="SAM" id="MobiDB-lite"/>
    </source>
</evidence>
<protein>
    <recommendedName>
        <fullName evidence="5">Lipoprotein</fullName>
    </recommendedName>
</protein>
<feature type="compositionally biased region" description="Low complexity" evidence="1">
    <location>
        <begin position="191"/>
        <end position="201"/>
    </location>
</feature>
<gene>
    <name evidence="3" type="ORF">BGE01nite_54020</name>
</gene>
<sequence>MPSRLCLFAAALSSLLLASCTTTSQISLDYASSTGHIMPGAPEFVTQAFTDRRDVGEHDLGTVRTQIGTPVEHVQSRVPVAEMVTNAFGYALQGRGMLSQRSGARYIVTGEILDLRCQLLVHPYGYARLRVSILDAGTGRVLHRETYTGERQSSAYIPGSGSPVPLLGDLASGALQDAVDRALDDQDMRSRISSGPRPGSGPATGEVSGWQPGML</sequence>
<proteinExistence type="predicted"/>
<keyword evidence="4" id="KW-1185">Reference proteome</keyword>